<dbReference type="Proteomes" id="UP000000628">
    <property type="component" value="Chromosome"/>
</dbReference>
<keyword evidence="2" id="KW-0812">Transmembrane</keyword>
<dbReference type="STRING" id="471856.Jden_2220"/>
<dbReference type="AlphaFoldDB" id="C7R1M2"/>
<dbReference type="RefSeq" id="WP_015772485.1">
    <property type="nucleotide sequence ID" value="NC_013174.1"/>
</dbReference>
<dbReference type="HOGENOM" id="CLU_1822745_0_0_11"/>
<sequence>MTTPQHPLTAPSTPQHHHKETGSITPLMIGIVAIWGLSLTALLGAHTITVTHTQLRTAADLAALAGANAHTNSTYLTTGLTTTTPISNPCALAADVAAQNMSETPHSVECKAGEHRGRASVTVTVQTTVLGVTLTQRATAG</sequence>
<evidence type="ECO:0000256" key="1">
    <source>
        <dbReference type="SAM" id="MobiDB-lite"/>
    </source>
</evidence>
<organism evidence="4 5">
    <name type="scientific">Jonesia denitrificans (strain ATCC 14870 / DSM 20603 / BCRC 15368 / CIP 55.134 / JCM 11481 / NBRC 15587 / NCTC 10816 / Prevot 55134)</name>
    <name type="common">Listeria denitrificans</name>
    <dbReference type="NCBI Taxonomy" id="471856"/>
    <lineage>
        <taxon>Bacteria</taxon>
        <taxon>Bacillati</taxon>
        <taxon>Actinomycetota</taxon>
        <taxon>Actinomycetes</taxon>
        <taxon>Micrococcales</taxon>
        <taxon>Jonesiaceae</taxon>
        <taxon>Jonesia</taxon>
    </lineage>
</organism>
<feature type="region of interest" description="Disordered" evidence="1">
    <location>
        <begin position="1"/>
        <end position="21"/>
    </location>
</feature>
<keyword evidence="2" id="KW-1133">Transmembrane helix</keyword>
<accession>C7R1M2</accession>
<evidence type="ECO:0000256" key="2">
    <source>
        <dbReference type="SAM" id="Phobius"/>
    </source>
</evidence>
<feature type="transmembrane region" description="Helical" evidence="2">
    <location>
        <begin position="24"/>
        <end position="45"/>
    </location>
</feature>
<reference evidence="4 5" key="1">
    <citation type="journal article" date="2009" name="Stand. Genomic Sci.">
        <title>Complete genome sequence of Jonesia denitrificans type strain (Prevot 55134).</title>
        <authorList>
            <person name="Pukall R."/>
            <person name="Gehrich-Schroter G."/>
            <person name="Lapidus A."/>
            <person name="Nolan M."/>
            <person name="Glavina Del Rio T."/>
            <person name="Lucas S."/>
            <person name="Chen F."/>
            <person name="Tice H."/>
            <person name="Pitluck S."/>
            <person name="Cheng J.F."/>
            <person name="Copeland A."/>
            <person name="Saunders E."/>
            <person name="Brettin T."/>
            <person name="Detter J.C."/>
            <person name="Bruce D."/>
            <person name="Goodwin L."/>
            <person name="Pati A."/>
            <person name="Ivanova N."/>
            <person name="Mavromatis K."/>
            <person name="Ovchinnikova G."/>
            <person name="Chen A."/>
            <person name="Palaniappan K."/>
            <person name="Land M."/>
            <person name="Hauser L."/>
            <person name="Chang Y.J."/>
            <person name="Jeffries C.D."/>
            <person name="Chain P."/>
            <person name="Goker M."/>
            <person name="Bristow J."/>
            <person name="Eisen J.A."/>
            <person name="Markowitz V."/>
            <person name="Hugenholtz P."/>
            <person name="Kyrpides N.C."/>
            <person name="Klenk H.P."/>
            <person name="Han C."/>
        </authorList>
    </citation>
    <scope>NUCLEOTIDE SEQUENCE [LARGE SCALE GENOMIC DNA]</scope>
    <source>
        <strain evidence="5">ATCC 14870 / DSM 20603 / BCRC 15368 / CIP 55.134 / JCM 11481 / NBRC 15587 / NCTC 10816 / Prevot 55134</strain>
    </source>
</reference>
<dbReference type="EMBL" id="CP001706">
    <property type="protein sequence ID" value="ACV09857.1"/>
    <property type="molecule type" value="Genomic_DNA"/>
</dbReference>
<dbReference type="KEGG" id="jde:Jden_2220"/>
<gene>
    <name evidence="4" type="ordered locus">Jden_2220</name>
</gene>
<protein>
    <recommendedName>
        <fullName evidence="3">Putative Flp pilus-assembly TadG-like N-terminal domain-containing protein</fullName>
    </recommendedName>
</protein>
<keyword evidence="2" id="KW-0472">Membrane</keyword>
<dbReference type="Pfam" id="PF13400">
    <property type="entry name" value="Tad"/>
    <property type="match status" value="1"/>
</dbReference>
<dbReference type="InterPro" id="IPR028087">
    <property type="entry name" value="Tad_N"/>
</dbReference>
<evidence type="ECO:0000259" key="3">
    <source>
        <dbReference type="Pfam" id="PF13400"/>
    </source>
</evidence>
<proteinExistence type="predicted"/>
<evidence type="ECO:0000313" key="5">
    <source>
        <dbReference type="Proteomes" id="UP000000628"/>
    </source>
</evidence>
<feature type="compositionally biased region" description="Polar residues" evidence="1">
    <location>
        <begin position="1"/>
        <end position="14"/>
    </location>
</feature>
<feature type="domain" description="Putative Flp pilus-assembly TadG-like N-terminal" evidence="3">
    <location>
        <begin position="22"/>
        <end position="69"/>
    </location>
</feature>
<name>C7R1M2_JONDD</name>
<evidence type="ECO:0000313" key="4">
    <source>
        <dbReference type="EMBL" id="ACV09857.1"/>
    </source>
</evidence>
<keyword evidence="5" id="KW-1185">Reference proteome</keyword>